<organism evidence="3 4">
    <name type="scientific">Duncaniella freteri</name>
    <dbReference type="NCBI Taxonomy" id="2530391"/>
    <lineage>
        <taxon>Bacteria</taxon>
        <taxon>Pseudomonadati</taxon>
        <taxon>Bacteroidota</taxon>
        <taxon>Bacteroidia</taxon>
        <taxon>Bacteroidales</taxon>
        <taxon>Muribaculaceae</taxon>
        <taxon>Duncaniella</taxon>
    </lineage>
</organism>
<dbReference type="Gene3D" id="2.40.128.270">
    <property type="match status" value="2"/>
</dbReference>
<evidence type="ECO:0000256" key="1">
    <source>
        <dbReference type="SAM" id="MobiDB-lite"/>
    </source>
</evidence>
<evidence type="ECO:0000259" key="2">
    <source>
        <dbReference type="Pfam" id="PF03724"/>
    </source>
</evidence>
<sequence>MRINTFISAIAIMALTTGCSILRNNQSKTPPTTASSTATNTTATTQTSKTETPALDDIIDNMKGEWSIVEVNGTKVTVNGENHPKITLNPAESRTGVMEVIGFNGCNYLNGMWNIKENKITPSGEFISTLKACPDAPYEFAVSKAINEVASYKLTDASNMSLLSSDGRVVMKLHKQNLAFLNGAWKVTAIEGKAITAKIKIVIDVEEKRVHGNAGCNLINGEIIVNLDKGNGIEFKNLATSRMICPDIATEQAFLLALENVDTAAEGETPNQAVLKDNDGKTILSLTRLSPDEIAD</sequence>
<dbReference type="GeneID" id="82148387"/>
<feature type="domain" description="DUF306" evidence="2">
    <location>
        <begin position="182"/>
        <end position="286"/>
    </location>
</feature>
<dbReference type="PANTHER" id="PTHR35535">
    <property type="entry name" value="HEAT SHOCK PROTEIN HSLJ"/>
    <property type="match status" value="1"/>
</dbReference>
<name>A0A4Z0V6N3_9BACT</name>
<feature type="region of interest" description="Disordered" evidence="1">
    <location>
        <begin position="24"/>
        <end position="49"/>
    </location>
</feature>
<feature type="domain" description="DUF306" evidence="2">
    <location>
        <begin position="63"/>
        <end position="173"/>
    </location>
</feature>
<reference evidence="3 4" key="1">
    <citation type="submission" date="2019-02" db="EMBL/GenBank/DDBJ databases">
        <title>Isolation and identification of novel species under the genus Muribaculum.</title>
        <authorList>
            <person name="Miyake S."/>
            <person name="Ding Y."/>
            <person name="Low A."/>
            <person name="Soh M."/>
            <person name="Seedorf H."/>
        </authorList>
    </citation>
    <scope>NUCLEOTIDE SEQUENCE [LARGE SCALE GENOMIC DNA]</scope>
    <source>
        <strain evidence="3 4">TLL-A3</strain>
    </source>
</reference>
<dbReference type="Pfam" id="PF03724">
    <property type="entry name" value="META"/>
    <property type="match status" value="2"/>
</dbReference>
<accession>A0A4Z0V6N3</accession>
<dbReference type="PROSITE" id="PS51257">
    <property type="entry name" value="PROKAR_LIPOPROTEIN"/>
    <property type="match status" value="1"/>
</dbReference>
<keyword evidence="4" id="KW-1185">Reference proteome</keyword>
<evidence type="ECO:0000313" key="4">
    <source>
        <dbReference type="Proteomes" id="UP000297635"/>
    </source>
</evidence>
<comment type="caution">
    <text evidence="3">The sequence shown here is derived from an EMBL/GenBank/DDBJ whole genome shotgun (WGS) entry which is preliminary data.</text>
</comment>
<dbReference type="PANTHER" id="PTHR35535:SF1">
    <property type="entry name" value="HEAT SHOCK PROTEIN HSLJ"/>
    <property type="match status" value="1"/>
</dbReference>
<protein>
    <submittedName>
        <fullName evidence="3">META domain-containing protein</fullName>
    </submittedName>
</protein>
<dbReference type="Proteomes" id="UP000297635">
    <property type="component" value="Unassembled WGS sequence"/>
</dbReference>
<dbReference type="InterPro" id="IPR005184">
    <property type="entry name" value="DUF306_Meta_HslJ"/>
</dbReference>
<feature type="compositionally biased region" description="Low complexity" evidence="1">
    <location>
        <begin position="27"/>
        <end position="49"/>
    </location>
</feature>
<dbReference type="RefSeq" id="WP_135469917.1">
    <property type="nucleotide sequence ID" value="NZ_CASJDB010000035.1"/>
</dbReference>
<proteinExistence type="predicted"/>
<dbReference type="InterPro" id="IPR053147">
    <property type="entry name" value="Hsp_HslJ-like"/>
</dbReference>
<evidence type="ECO:0000313" key="3">
    <source>
        <dbReference type="EMBL" id="TGG39393.1"/>
    </source>
</evidence>
<dbReference type="InterPro" id="IPR038670">
    <property type="entry name" value="HslJ-like_sf"/>
</dbReference>
<dbReference type="EMBL" id="SJSA01000001">
    <property type="protein sequence ID" value="TGG39393.1"/>
    <property type="molecule type" value="Genomic_DNA"/>
</dbReference>
<gene>
    <name evidence="3" type="ORF">EZ315_01200</name>
</gene>
<dbReference type="AlphaFoldDB" id="A0A4Z0V6N3"/>